<comment type="similarity">
    <text evidence="2">Belongs to the agmatine deiminase family.</text>
</comment>
<dbReference type="GO" id="GO:0004668">
    <property type="term" value="F:protein-arginine deiminase activity"/>
    <property type="evidence" value="ECO:0007669"/>
    <property type="project" value="InterPro"/>
</dbReference>
<dbReference type="Pfam" id="PF04371">
    <property type="entry name" value="PAD_porph"/>
    <property type="match status" value="1"/>
</dbReference>
<organism evidence="3 4">
    <name type="scientific">Rhizobium loti</name>
    <name type="common">Mesorhizobium loti</name>
    <dbReference type="NCBI Taxonomy" id="381"/>
    <lineage>
        <taxon>Bacteria</taxon>
        <taxon>Pseudomonadati</taxon>
        <taxon>Pseudomonadota</taxon>
        <taxon>Alphaproteobacteria</taxon>
        <taxon>Hyphomicrobiales</taxon>
        <taxon>Phyllobacteriaceae</taxon>
        <taxon>Mesorhizobium</taxon>
    </lineage>
</organism>
<feature type="active site" description="Amidino-cysteine intermediate" evidence="2">
    <location>
        <position position="357"/>
    </location>
</feature>
<name>A0A101KNA6_RHILI</name>
<dbReference type="InterPro" id="IPR017754">
    <property type="entry name" value="Agmatine_deiminase"/>
</dbReference>
<gene>
    <name evidence="2" type="primary">aguA</name>
    <name evidence="3" type="ORF">AU467_32515</name>
</gene>
<evidence type="ECO:0000256" key="1">
    <source>
        <dbReference type="ARBA" id="ARBA00022801"/>
    </source>
</evidence>
<evidence type="ECO:0000256" key="2">
    <source>
        <dbReference type="HAMAP-Rule" id="MF_01841"/>
    </source>
</evidence>
<dbReference type="PANTHER" id="PTHR31377:SF0">
    <property type="entry name" value="AGMATINE DEIMINASE-RELATED"/>
    <property type="match status" value="1"/>
</dbReference>
<comment type="catalytic activity">
    <reaction evidence="2">
        <text>agmatine + H2O = N-carbamoylputrescine + NH4(+)</text>
        <dbReference type="Rhea" id="RHEA:18037"/>
        <dbReference type="ChEBI" id="CHEBI:15377"/>
        <dbReference type="ChEBI" id="CHEBI:28938"/>
        <dbReference type="ChEBI" id="CHEBI:58145"/>
        <dbReference type="ChEBI" id="CHEBI:58318"/>
        <dbReference type="EC" id="3.5.3.12"/>
    </reaction>
</comment>
<dbReference type="EMBL" id="LPWA01000151">
    <property type="protein sequence ID" value="KUM23926.1"/>
    <property type="molecule type" value="Genomic_DNA"/>
</dbReference>
<dbReference type="HAMAP" id="MF_01841">
    <property type="entry name" value="Agmatine_deimin"/>
    <property type="match status" value="1"/>
</dbReference>
<dbReference type="AlphaFoldDB" id="A0A101KNA6"/>
<proteinExistence type="inferred from homology"/>
<evidence type="ECO:0000313" key="4">
    <source>
        <dbReference type="Proteomes" id="UP000053176"/>
    </source>
</evidence>
<accession>A0A101KNA6</accession>
<reference evidence="3 4" key="1">
    <citation type="submission" date="2015-12" db="EMBL/GenBank/DDBJ databases">
        <title>Draft genome sequence of Mesorhizobium sp. UFLA 01-765, a multitolerant efficient symbiont and plant-growth promoting strain isolated from Zn-mining soil using Leucaena leucocephala as a trap plant.</title>
        <authorList>
            <person name="Rangel W.M."/>
            <person name="Thijs S."/>
            <person name="Longatti S.M."/>
            <person name="Moreira F.M."/>
            <person name="Weyens N."/>
            <person name="Vangronsveld J."/>
            <person name="Van Hamme J.D."/>
            <person name="Bottos E.M."/>
            <person name="Rineau F."/>
        </authorList>
    </citation>
    <scope>NUCLEOTIDE SEQUENCE [LARGE SCALE GENOMIC DNA]</scope>
    <source>
        <strain evidence="3 4">UFLA 01-765</strain>
    </source>
</reference>
<evidence type="ECO:0000313" key="3">
    <source>
        <dbReference type="EMBL" id="KUM23926.1"/>
    </source>
</evidence>
<sequence length="368" mass="40922">MPRTLSTKPKQDGFRAPGEFEPKSGCWLIWPERPDTWRLGAKPAQKLFASVAAAIAQSEPVTVAASGRQWRNARARLPDHVRVVEMSTNDSWLRDSGPNFVVNDHGAVRGVDWTFNAYGGFDGGLYAPWDLDDLAAQKVLEIERLDRYRAPLIAEGGGLQCDGQGTLITTEQCLLNRNRNAHLGKAEVERQLGDYLGVDNIIWLPRGFAFDETDGHIDDVCCFVRPGVVALSWTDDREDPQYEIVREAEDILRSARDARGRALDVHRLPHPLPIEMTPEESESVDRLDSTWARPAGNRIAASYINYYPGNSVVVVPEFGSDLDVKAKEKLASLFPDHRIVGIENSREILLGGGNVACITLPVYAPQRR</sequence>
<dbReference type="NCBIfam" id="NF010070">
    <property type="entry name" value="PRK13551.1"/>
    <property type="match status" value="1"/>
</dbReference>
<dbReference type="GO" id="GO:0009446">
    <property type="term" value="P:putrescine biosynthetic process"/>
    <property type="evidence" value="ECO:0007669"/>
    <property type="project" value="InterPro"/>
</dbReference>
<dbReference type="SUPFAM" id="SSF55909">
    <property type="entry name" value="Pentein"/>
    <property type="match status" value="1"/>
</dbReference>
<dbReference type="NCBIfam" id="TIGR03380">
    <property type="entry name" value="agmatine_aguA"/>
    <property type="match status" value="1"/>
</dbReference>
<dbReference type="Gene3D" id="3.75.10.10">
    <property type="entry name" value="L-arginine/glycine Amidinotransferase, Chain A"/>
    <property type="match status" value="1"/>
</dbReference>
<dbReference type="GO" id="GO:0047632">
    <property type="term" value="F:agmatine deiminase activity"/>
    <property type="evidence" value="ECO:0007669"/>
    <property type="project" value="UniProtKB-UniRule"/>
</dbReference>
<keyword evidence="1 2" id="KW-0378">Hydrolase</keyword>
<dbReference type="OrthoDB" id="9808013at2"/>
<protein>
    <recommendedName>
        <fullName evidence="2">Putative agmatine deiminase</fullName>
        <ecNumber evidence="2">3.5.3.12</ecNumber>
    </recommendedName>
    <alternativeName>
        <fullName evidence="2">Agmatine iminohydrolase</fullName>
    </alternativeName>
</protein>
<dbReference type="EC" id="3.5.3.12" evidence="2"/>
<dbReference type="Proteomes" id="UP000053176">
    <property type="component" value="Unassembled WGS sequence"/>
</dbReference>
<comment type="caution">
    <text evidence="3">The sequence shown here is derived from an EMBL/GenBank/DDBJ whole genome shotgun (WGS) entry which is preliminary data.</text>
</comment>
<dbReference type="InterPro" id="IPR007466">
    <property type="entry name" value="Peptidyl-Arg-deiminase_porph"/>
</dbReference>
<dbReference type="PANTHER" id="PTHR31377">
    <property type="entry name" value="AGMATINE DEIMINASE-RELATED"/>
    <property type="match status" value="1"/>
</dbReference>